<protein>
    <submittedName>
        <fullName evidence="2">Uncharacterized protein</fullName>
    </submittedName>
</protein>
<organism evidence="2 3">
    <name type="scientific">Homarus americanus</name>
    <name type="common">American lobster</name>
    <dbReference type="NCBI Taxonomy" id="6706"/>
    <lineage>
        <taxon>Eukaryota</taxon>
        <taxon>Metazoa</taxon>
        <taxon>Ecdysozoa</taxon>
        <taxon>Arthropoda</taxon>
        <taxon>Crustacea</taxon>
        <taxon>Multicrustacea</taxon>
        <taxon>Malacostraca</taxon>
        <taxon>Eumalacostraca</taxon>
        <taxon>Eucarida</taxon>
        <taxon>Decapoda</taxon>
        <taxon>Pleocyemata</taxon>
        <taxon>Astacidea</taxon>
        <taxon>Nephropoidea</taxon>
        <taxon>Nephropidae</taxon>
        <taxon>Homarus</taxon>
    </lineage>
</organism>
<keyword evidence="3" id="KW-1185">Reference proteome</keyword>
<name>A0A8J5N0X6_HOMAM</name>
<gene>
    <name evidence="2" type="ORF">Hamer_G018953</name>
</gene>
<feature type="non-terminal residue" evidence="2">
    <location>
        <position position="383"/>
    </location>
</feature>
<proteinExistence type="predicted"/>
<keyword evidence="1" id="KW-0472">Membrane</keyword>
<accession>A0A8J5N0X6</accession>
<keyword evidence="1" id="KW-1133">Transmembrane helix</keyword>
<dbReference type="EMBL" id="JAHLQT010014098">
    <property type="protein sequence ID" value="KAG7170466.1"/>
    <property type="molecule type" value="Genomic_DNA"/>
</dbReference>
<comment type="caution">
    <text evidence="2">The sequence shown here is derived from an EMBL/GenBank/DDBJ whole genome shotgun (WGS) entry which is preliminary data.</text>
</comment>
<evidence type="ECO:0000313" key="3">
    <source>
        <dbReference type="Proteomes" id="UP000747542"/>
    </source>
</evidence>
<feature type="transmembrane region" description="Helical" evidence="1">
    <location>
        <begin position="13"/>
        <end position="31"/>
    </location>
</feature>
<reference evidence="2" key="1">
    <citation type="journal article" date="2021" name="Sci. Adv.">
        <title>The American lobster genome reveals insights on longevity, neural, and immune adaptations.</title>
        <authorList>
            <person name="Polinski J.M."/>
            <person name="Zimin A.V."/>
            <person name="Clark K.F."/>
            <person name="Kohn A.B."/>
            <person name="Sadowski N."/>
            <person name="Timp W."/>
            <person name="Ptitsyn A."/>
            <person name="Khanna P."/>
            <person name="Romanova D.Y."/>
            <person name="Williams P."/>
            <person name="Greenwood S.J."/>
            <person name="Moroz L.L."/>
            <person name="Walt D.R."/>
            <person name="Bodnar A.G."/>
        </authorList>
    </citation>
    <scope>NUCLEOTIDE SEQUENCE</scope>
    <source>
        <strain evidence="2">GMGI-L3</strain>
    </source>
</reference>
<dbReference type="Proteomes" id="UP000747542">
    <property type="component" value="Unassembled WGS sequence"/>
</dbReference>
<evidence type="ECO:0000256" key="1">
    <source>
        <dbReference type="SAM" id="Phobius"/>
    </source>
</evidence>
<sequence length="383" mass="44322">CLLSRHYYTYYNYYYYYYYFYFYCYCYYYYYNLYLIMNLQIQLCLVVSAALQSKAHQTTRLNYTTTFLHIRPSFVTSISSAEFLLPQEKKLLLKYLPNNTSTLRVPVCFPVFQKCKGSTRLRSWDDSFSTLGYWHLPVNGTCISYSISYRQESECACVDESIRWNGTLLYDKLQSNEGLSWNISKQQTTMEPGECGVPKFIPSENVQENLDYYHVLELPLNNADVNFLYLKLCTTNECKGGTVTHMDTFYDEIKVKINVGKPIDVLLTVPRHHCVCSAYSPHYKDLSLSLDDMVINVSACGIFNISSVYNINHILRNLIQKCEAATSHKTEDRGIMTTERQEQDVMGVFQDPSVQAATATEHTAHNILLVVTVALNIHLINCY</sequence>
<keyword evidence="1" id="KW-0812">Transmembrane</keyword>
<dbReference type="AlphaFoldDB" id="A0A8J5N0X6"/>
<evidence type="ECO:0000313" key="2">
    <source>
        <dbReference type="EMBL" id="KAG7170466.1"/>
    </source>
</evidence>